<dbReference type="InterPro" id="IPR058473">
    <property type="entry name" value="DUF8159"/>
</dbReference>
<evidence type="ECO:0000313" key="2">
    <source>
        <dbReference type="EMBL" id="RKD95080.1"/>
    </source>
</evidence>
<reference evidence="2 3" key="1">
    <citation type="submission" date="2018-09" db="EMBL/GenBank/DDBJ databases">
        <title>Genomic Encyclopedia of Archaeal and Bacterial Type Strains, Phase II (KMG-II): from individual species to whole genera.</title>
        <authorList>
            <person name="Goeker M."/>
        </authorList>
    </citation>
    <scope>NUCLEOTIDE SEQUENCE [LARGE SCALE GENOMIC DNA]</scope>
    <source>
        <strain evidence="2 3">DSM 13151</strain>
    </source>
</reference>
<dbReference type="OrthoDB" id="204894at2157"/>
<name>A0A3R7D9W0_9EURY</name>
<dbReference type="AlphaFoldDB" id="A0A3R7D9W0"/>
<sequence>MNRRHLLTRCAGASAALVAVSGCTEETLAETETKPPFIEIDDEEIELPVDQQVEVVEAAVLRADGTEIETIDGLEAFLADEGVPVESLEEVEKPIAEKLETEREDIDEIDNEPHGTGTVLELEYVHPDRAEMGTLEAVGLVAGGYAALVASGYDAELLEATILNDADEPFGSFHVLTEWAEEYDEGTTSARSYGTKPWMTVKTIAER</sequence>
<gene>
    <name evidence="2" type="ORF">ATJ93_1930</name>
</gene>
<dbReference type="RefSeq" id="WP_120244387.1">
    <property type="nucleotide sequence ID" value="NZ_RAPO01000002.1"/>
</dbReference>
<proteinExistence type="predicted"/>
<dbReference type="PROSITE" id="PS51257">
    <property type="entry name" value="PROKAR_LIPOPROTEIN"/>
    <property type="match status" value="1"/>
</dbReference>
<dbReference type="EMBL" id="RAPO01000002">
    <property type="protein sequence ID" value="RKD95080.1"/>
    <property type="molecule type" value="Genomic_DNA"/>
</dbReference>
<accession>A0A3R7D9W0</accession>
<comment type="caution">
    <text evidence="2">The sequence shown here is derived from an EMBL/GenBank/DDBJ whole genome shotgun (WGS) entry which is preliminary data.</text>
</comment>
<keyword evidence="3" id="KW-1185">Reference proteome</keyword>
<dbReference type="Pfam" id="PF26490">
    <property type="entry name" value="DUF8159"/>
    <property type="match status" value="1"/>
</dbReference>
<feature type="domain" description="DUF8159" evidence="1">
    <location>
        <begin position="68"/>
        <end position="203"/>
    </location>
</feature>
<evidence type="ECO:0000259" key="1">
    <source>
        <dbReference type="Pfam" id="PF26490"/>
    </source>
</evidence>
<protein>
    <recommendedName>
        <fullName evidence="1">DUF8159 domain-containing protein</fullName>
    </recommendedName>
</protein>
<organism evidence="2 3">
    <name type="scientific">Halopiger aswanensis</name>
    <dbReference type="NCBI Taxonomy" id="148449"/>
    <lineage>
        <taxon>Archaea</taxon>
        <taxon>Methanobacteriati</taxon>
        <taxon>Methanobacteriota</taxon>
        <taxon>Stenosarchaea group</taxon>
        <taxon>Halobacteria</taxon>
        <taxon>Halobacteriales</taxon>
        <taxon>Natrialbaceae</taxon>
        <taxon>Halopiger</taxon>
    </lineage>
</organism>
<dbReference type="Proteomes" id="UP000283805">
    <property type="component" value="Unassembled WGS sequence"/>
</dbReference>
<evidence type="ECO:0000313" key="3">
    <source>
        <dbReference type="Proteomes" id="UP000283805"/>
    </source>
</evidence>